<dbReference type="AlphaFoldDB" id="A0A813FN00"/>
<accession>A0A813FN00</accession>
<feature type="non-terminal residue" evidence="1">
    <location>
        <position position="73"/>
    </location>
</feature>
<dbReference type="Proteomes" id="UP000654075">
    <property type="component" value="Unassembled WGS sequence"/>
</dbReference>
<reference evidence="1" key="1">
    <citation type="submission" date="2021-02" db="EMBL/GenBank/DDBJ databases">
        <authorList>
            <person name="Dougan E. K."/>
            <person name="Rhodes N."/>
            <person name="Thang M."/>
            <person name="Chan C."/>
        </authorList>
    </citation>
    <scope>NUCLEOTIDE SEQUENCE</scope>
</reference>
<evidence type="ECO:0000313" key="2">
    <source>
        <dbReference type="Proteomes" id="UP000654075"/>
    </source>
</evidence>
<comment type="caution">
    <text evidence="1">The sequence shown here is derived from an EMBL/GenBank/DDBJ whole genome shotgun (WGS) entry which is preliminary data.</text>
</comment>
<gene>
    <name evidence="1" type="ORF">PGLA1383_LOCUS32837</name>
</gene>
<keyword evidence="2" id="KW-1185">Reference proteome</keyword>
<sequence length="73" mass="8836">DHVTMDLYHYVRDLVHNRRPEVEAMKQRVEAAACWFDFYNLEGPCSPYHAVIHDLERKKQAMPKYLHPHHWAH</sequence>
<protein>
    <submittedName>
        <fullName evidence="1">Uncharacterized protein</fullName>
    </submittedName>
</protein>
<name>A0A813FN00_POLGL</name>
<dbReference type="EMBL" id="CAJNNV010025565">
    <property type="protein sequence ID" value="CAE8615116.1"/>
    <property type="molecule type" value="Genomic_DNA"/>
</dbReference>
<proteinExistence type="predicted"/>
<evidence type="ECO:0000313" key="1">
    <source>
        <dbReference type="EMBL" id="CAE8615116.1"/>
    </source>
</evidence>
<organism evidence="1 2">
    <name type="scientific">Polarella glacialis</name>
    <name type="common">Dinoflagellate</name>
    <dbReference type="NCBI Taxonomy" id="89957"/>
    <lineage>
        <taxon>Eukaryota</taxon>
        <taxon>Sar</taxon>
        <taxon>Alveolata</taxon>
        <taxon>Dinophyceae</taxon>
        <taxon>Suessiales</taxon>
        <taxon>Suessiaceae</taxon>
        <taxon>Polarella</taxon>
    </lineage>
</organism>